<dbReference type="GO" id="GO:0005524">
    <property type="term" value="F:ATP binding"/>
    <property type="evidence" value="ECO:0007669"/>
    <property type="project" value="InterPro"/>
</dbReference>
<feature type="non-terminal residue" evidence="2">
    <location>
        <position position="310"/>
    </location>
</feature>
<feature type="domain" description="Helicase ATP-binding" evidence="1">
    <location>
        <begin position="38"/>
        <end position="190"/>
    </location>
</feature>
<dbReference type="Gene3D" id="3.40.50.300">
    <property type="entry name" value="P-loop containing nucleotide triphosphate hydrolases"/>
    <property type="match status" value="2"/>
</dbReference>
<reference evidence="2" key="1">
    <citation type="submission" date="2018-05" db="EMBL/GenBank/DDBJ databases">
        <authorList>
            <person name="Lanie J.A."/>
            <person name="Ng W.-L."/>
            <person name="Kazmierczak K.M."/>
            <person name="Andrzejewski T.M."/>
            <person name="Davidsen T.M."/>
            <person name="Wayne K.J."/>
            <person name="Tettelin H."/>
            <person name="Glass J.I."/>
            <person name="Rusch D."/>
            <person name="Podicherti R."/>
            <person name="Tsui H.-C.T."/>
            <person name="Winkler M.E."/>
        </authorList>
    </citation>
    <scope>NUCLEOTIDE SEQUENCE</scope>
</reference>
<dbReference type="GO" id="GO:0016787">
    <property type="term" value="F:hydrolase activity"/>
    <property type="evidence" value="ECO:0007669"/>
    <property type="project" value="InterPro"/>
</dbReference>
<proteinExistence type="predicted"/>
<dbReference type="InterPro" id="IPR014001">
    <property type="entry name" value="Helicase_ATP-bd"/>
</dbReference>
<name>A0A382SM40_9ZZZZ</name>
<dbReference type="GO" id="GO:0005829">
    <property type="term" value="C:cytosol"/>
    <property type="evidence" value="ECO:0007669"/>
    <property type="project" value="TreeGrafter"/>
</dbReference>
<dbReference type="AlphaFoldDB" id="A0A382SM40"/>
<evidence type="ECO:0000313" key="2">
    <source>
        <dbReference type="EMBL" id="SVD10258.1"/>
    </source>
</evidence>
<dbReference type="SUPFAM" id="SSF52540">
    <property type="entry name" value="P-loop containing nucleoside triphosphate hydrolases"/>
    <property type="match status" value="1"/>
</dbReference>
<feature type="non-terminal residue" evidence="2">
    <location>
        <position position="1"/>
    </location>
</feature>
<dbReference type="PANTHER" id="PTHR47396">
    <property type="entry name" value="TYPE I RESTRICTION ENZYME ECOKI R PROTEIN"/>
    <property type="match status" value="1"/>
</dbReference>
<dbReference type="PROSITE" id="PS51192">
    <property type="entry name" value="HELICASE_ATP_BIND_1"/>
    <property type="match status" value="1"/>
</dbReference>
<sequence length="310" mass="35850">LMRIRFQNVSAKSFLDVQPREEIAGRPYQLEAIQRVIEGMERGKRRFLIVQATGTGKTRVAMSLIDIMIRSNRAQRILFLTDRTELNDQAFDENIVKFFPSESKQKVYSSTVDQDSRIYAATLQTMKNNYQDFSVGFFDLIISDEAHRSVYDKLGSVFEYFDAKLIGLTATPADYVDHYTYTTFGCEKNVPTFNFDYEQAVPKYLARYAVWQAQTGIQRDGIDANALPPEELQRLLVEEGLDPDDIDWTGSDLERKITNKNTIKAMIREFMENCYEDNIGRPAKTIFFPVSIAHGRRIEECFNEMYPESH</sequence>
<organism evidence="2">
    <name type="scientific">marine metagenome</name>
    <dbReference type="NCBI Taxonomy" id="408172"/>
    <lineage>
        <taxon>unclassified sequences</taxon>
        <taxon>metagenomes</taxon>
        <taxon>ecological metagenomes</taxon>
    </lineage>
</organism>
<dbReference type="EMBL" id="UINC01129695">
    <property type="protein sequence ID" value="SVD10258.1"/>
    <property type="molecule type" value="Genomic_DNA"/>
</dbReference>
<dbReference type="CDD" id="cd18032">
    <property type="entry name" value="DEXHc_RE_I_III_res"/>
    <property type="match status" value="1"/>
</dbReference>
<gene>
    <name evidence="2" type="ORF">METZ01_LOCUS363112</name>
</gene>
<dbReference type="InterPro" id="IPR050742">
    <property type="entry name" value="Helicase_Restrict-Modif_Enz"/>
</dbReference>
<dbReference type="PANTHER" id="PTHR47396:SF1">
    <property type="entry name" value="ATP-DEPENDENT HELICASE IRC3-RELATED"/>
    <property type="match status" value="1"/>
</dbReference>
<dbReference type="GO" id="GO:0003677">
    <property type="term" value="F:DNA binding"/>
    <property type="evidence" value="ECO:0007669"/>
    <property type="project" value="InterPro"/>
</dbReference>
<dbReference type="Pfam" id="PF04851">
    <property type="entry name" value="ResIII"/>
    <property type="match status" value="1"/>
</dbReference>
<dbReference type="InterPro" id="IPR006935">
    <property type="entry name" value="Helicase/UvrB_N"/>
</dbReference>
<accession>A0A382SM40</accession>
<dbReference type="SMART" id="SM00487">
    <property type="entry name" value="DEXDc"/>
    <property type="match status" value="1"/>
</dbReference>
<evidence type="ECO:0000259" key="1">
    <source>
        <dbReference type="PROSITE" id="PS51192"/>
    </source>
</evidence>
<protein>
    <recommendedName>
        <fullName evidence="1">Helicase ATP-binding domain-containing protein</fullName>
    </recommendedName>
</protein>
<dbReference type="InterPro" id="IPR027417">
    <property type="entry name" value="P-loop_NTPase"/>
</dbReference>